<protein>
    <submittedName>
        <fullName evidence="1">Uncharacterized protein</fullName>
    </submittedName>
</protein>
<name>F8P5G3_SERL9</name>
<dbReference type="EMBL" id="GL945438">
    <property type="protein sequence ID" value="EGO21850.1"/>
    <property type="molecule type" value="Genomic_DNA"/>
</dbReference>
<accession>F8P5G3</accession>
<gene>
    <name evidence="1" type="ORF">SERLADRAFT_474823</name>
</gene>
<proteinExistence type="predicted"/>
<evidence type="ECO:0000313" key="2">
    <source>
        <dbReference type="Proteomes" id="UP000008064"/>
    </source>
</evidence>
<sequence length="126" mass="14122">MRFLLRSEDLRYSVIGMTGTLPIQEPDAIYDALKAPVFDERELTGPRCSILVPVMHATQDTVNPNLTKRHAQTVPPTEQIFQSLHNLRISTEQALLFASDVLVHNVVLSRELFYLALFEVGSLASS</sequence>
<dbReference type="RefSeq" id="XP_007321636.1">
    <property type="nucleotide sequence ID" value="XM_007321574.1"/>
</dbReference>
<dbReference type="Proteomes" id="UP000008064">
    <property type="component" value="Unassembled WGS sequence"/>
</dbReference>
<reference evidence="2" key="1">
    <citation type="journal article" date="2011" name="Science">
        <title>The plant cell wall-decomposing machinery underlies the functional diversity of forest fungi.</title>
        <authorList>
            <person name="Eastwood D.C."/>
            <person name="Floudas D."/>
            <person name="Binder M."/>
            <person name="Majcherczyk A."/>
            <person name="Schneider P."/>
            <person name="Aerts A."/>
            <person name="Asiegbu F.O."/>
            <person name="Baker S.E."/>
            <person name="Barry K."/>
            <person name="Bendiksby M."/>
            <person name="Blumentritt M."/>
            <person name="Coutinho P.M."/>
            <person name="Cullen D."/>
            <person name="de Vries R.P."/>
            <person name="Gathman A."/>
            <person name="Goodell B."/>
            <person name="Henrissat B."/>
            <person name="Ihrmark K."/>
            <person name="Kauserud H."/>
            <person name="Kohler A."/>
            <person name="LaButti K."/>
            <person name="Lapidus A."/>
            <person name="Lavin J.L."/>
            <person name="Lee Y.-H."/>
            <person name="Lindquist E."/>
            <person name="Lilly W."/>
            <person name="Lucas S."/>
            <person name="Morin E."/>
            <person name="Murat C."/>
            <person name="Oguiza J.A."/>
            <person name="Park J."/>
            <person name="Pisabarro A.G."/>
            <person name="Riley R."/>
            <person name="Rosling A."/>
            <person name="Salamov A."/>
            <person name="Schmidt O."/>
            <person name="Schmutz J."/>
            <person name="Skrede I."/>
            <person name="Stenlid J."/>
            <person name="Wiebenga A."/>
            <person name="Xie X."/>
            <person name="Kuees U."/>
            <person name="Hibbett D.S."/>
            <person name="Hoffmeister D."/>
            <person name="Hoegberg N."/>
            <person name="Martin F."/>
            <person name="Grigoriev I.V."/>
            <person name="Watkinson S.C."/>
        </authorList>
    </citation>
    <scope>NUCLEOTIDE SEQUENCE [LARGE SCALE GENOMIC DNA]</scope>
    <source>
        <strain evidence="2">S7.9</strain>
    </source>
</reference>
<evidence type="ECO:0000313" key="1">
    <source>
        <dbReference type="EMBL" id="EGO21850.1"/>
    </source>
</evidence>
<dbReference type="KEGG" id="sla:SERLADRAFT_474823"/>
<organism evidence="2">
    <name type="scientific">Serpula lacrymans var. lacrymans (strain S7.9)</name>
    <name type="common">Dry rot fungus</name>
    <dbReference type="NCBI Taxonomy" id="578457"/>
    <lineage>
        <taxon>Eukaryota</taxon>
        <taxon>Fungi</taxon>
        <taxon>Dikarya</taxon>
        <taxon>Basidiomycota</taxon>
        <taxon>Agaricomycotina</taxon>
        <taxon>Agaricomycetes</taxon>
        <taxon>Agaricomycetidae</taxon>
        <taxon>Boletales</taxon>
        <taxon>Coniophorineae</taxon>
        <taxon>Serpulaceae</taxon>
        <taxon>Serpula</taxon>
    </lineage>
</organism>
<dbReference type="GeneID" id="18820537"/>
<dbReference type="HOGENOM" id="CLU_1982913_0_0_1"/>
<dbReference type="AlphaFoldDB" id="F8P5G3"/>